<proteinExistence type="predicted"/>
<evidence type="ECO:0000313" key="1">
    <source>
        <dbReference type="EMBL" id="SMC41746.1"/>
    </source>
</evidence>
<dbReference type="InterPro" id="IPR022476">
    <property type="entry name" value="Spore_YabP/YqfC"/>
</dbReference>
<dbReference type="AlphaFoldDB" id="A0A1W1Z038"/>
<gene>
    <name evidence="1" type="ORF">SAMN02745168_0822</name>
</gene>
<protein>
    <submittedName>
        <fullName evidence="1">Sporulation protein YqfC</fullName>
    </submittedName>
</protein>
<accession>A0A1W1Z038</accession>
<organism evidence="1 2">
    <name type="scientific">Papillibacter cinnamivorans DSM 12816</name>
    <dbReference type="NCBI Taxonomy" id="1122930"/>
    <lineage>
        <taxon>Bacteria</taxon>
        <taxon>Bacillati</taxon>
        <taxon>Bacillota</taxon>
        <taxon>Clostridia</taxon>
        <taxon>Eubacteriales</taxon>
        <taxon>Oscillospiraceae</taxon>
        <taxon>Papillibacter</taxon>
    </lineage>
</organism>
<name>A0A1W1Z038_9FIRM</name>
<dbReference type="STRING" id="1122930.SAMN02745168_0822"/>
<reference evidence="1 2" key="1">
    <citation type="submission" date="2017-04" db="EMBL/GenBank/DDBJ databases">
        <authorList>
            <person name="Afonso C.L."/>
            <person name="Miller P.J."/>
            <person name="Scott M.A."/>
            <person name="Spackman E."/>
            <person name="Goraichik I."/>
            <person name="Dimitrov K.M."/>
            <person name="Suarez D.L."/>
            <person name="Swayne D.E."/>
        </authorList>
    </citation>
    <scope>NUCLEOTIDE SEQUENCE [LARGE SCALE GENOMIC DNA]</scope>
    <source>
        <strain evidence="1 2">DSM 12816</strain>
    </source>
</reference>
<dbReference type="Proteomes" id="UP000192790">
    <property type="component" value="Unassembled WGS sequence"/>
</dbReference>
<dbReference type="RefSeq" id="WP_084233426.1">
    <property type="nucleotide sequence ID" value="NZ_FWXW01000001.1"/>
</dbReference>
<evidence type="ECO:0000313" key="2">
    <source>
        <dbReference type="Proteomes" id="UP000192790"/>
    </source>
</evidence>
<dbReference type="Pfam" id="PF07873">
    <property type="entry name" value="YabP"/>
    <property type="match status" value="1"/>
</dbReference>
<keyword evidence="2" id="KW-1185">Reference proteome</keyword>
<dbReference type="OrthoDB" id="2989236at2"/>
<dbReference type="EMBL" id="FWXW01000001">
    <property type="protein sequence ID" value="SMC41746.1"/>
    <property type="molecule type" value="Genomic_DNA"/>
</dbReference>
<sequence>MEKRRKDEGVLPWAAETFDLPADIVAGLPRIEILGSGELFMERHRGILSYDNREIDISGGNMTVRIKGENLELRAMNGYELRITGNISGVEFEY</sequence>